<accession>A0A0C2XXL9</accession>
<reference evidence="3" key="2">
    <citation type="submission" date="2015-01" db="EMBL/GenBank/DDBJ databases">
        <title>Evolutionary Origins and Diversification of the Mycorrhizal Mutualists.</title>
        <authorList>
            <consortium name="DOE Joint Genome Institute"/>
            <consortium name="Mycorrhizal Genomics Consortium"/>
            <person name="Kohler A."/>
            <person name="Kuo A."/>
            <person name="Nagy L.G."/>
            <person name="Floudas D."/>
            <person name="Copeland A."/>
            <person name="Barry K.W."/>
            <person name="Cichocki N."/>
            <person name="Veneault-Fourrey C."/>
            <person name="LaButti K."/>
            <person name="Lindquist E.A."/>
            <person name="Lipzen A."/>
            <person name="Lundell T."/>
            <person name="Morin E."/>
            <person name="Murat C."/>
            <person name="Riley R."/>
            <person name="Ohm R."/>
            <person name="Sun H."/>
            <person name="Tunlid A."/>
            <person name="Henrissat B."/>
            <person name="Grigoriev I.V."/>
            <person name="Hibbett D.S."/>
            <person name="Martin F."/>
        </authorList>
    </citation>
    <scope>NUCLEOTIDE SEQUENCE [LARGE SCALE GENOMIC DNA]</scope>
    <source>
        <strain evidence="3">h7</strain>
    </source>
</reference>
<protein>
    <submittedName>
        <fullName evidence="2">Uncharacterized protein</fullName>
    </submittedName>
</protein>
<dbReference type="STRING" id="686832.A0A0C2XXL9"/>
<feature type="coiled-coil region" evidence="1">
    <location>
        <begin position="92"/>
        <end position="119"/>
    </location>
</feature>
<dbReference type="Proteomes" id="UP000053424">
    <property type="component" value="Unassembled WGS sequence"/>
</dbReference>
<dbReference type="GO" id="GO:0055105">
    <property type="term" value="F:ubiquitin-protein transferase inhibitor activity"/>
    <property type="evidence" value="ECO:0007669"/>
    <property type="project" value="TreeGrafter"/>
</dbReference>
<proteinExistence type="predicted"/>
<dbReference type="OrthoDB" id="5396786at2759"/>
<dbReference type="InterPro" id="IPR019516">
    <property type="entry name" value="Glomulin/ALF4"/>
</dbReference>
<dbReference type="InterPro" id="IPR013877">
    <property type="entry name" value="YAP-bd/ALF4/Glomulin"/>
</dbReference>
<evidence type="ECO:0000313" key="3">
    <source>
        <dbReference type="Proteomes" id="UP000053424"/>
    </source>
</evidence>
<evidence type="ECO:0000256" key="1">
    <source>
        <dbReference type="SAM" id="Coils"/>
    </source>
</evidence>
<gene>
    <name evidence="2" type="ORF">M413DRAFT_444835</name>
</gene>
<dbReference type="Pfam" id="PF08568">
    <property type="entry name" value="Kinetochor_Ybp2"/>
    <property type="match status" value="1"/>
</dbReference>
<sequence>MVAKDLASALQLPDDCEDEDVSSAIIALLSSAVHDAKPRSSLSEIYGLLTNLCATSYLDPLNTIPLLLRCNDPAARDIISLVGECGSAKEVVMTIQEAAERLEHSLEREEDEDETDEKEGTSTSPIDQLLILIDLYASAIPRMKLRRKTASETLKPLFEELERIIDLASQRFTREEGRSILVSVTRLAQAAGTWAEDATATAPEDLAASKVILKNLLNHSLISCGHCIHGAIAQRVLEQSFSRLSQRSGAGSDWQSGEEVVLGLFEAYVSLGYQSNETKYPASPTDLVLSAYRPRADVVPEGLLSFLLPVIISSIQSNAFLDESLAVLIRTLHVIRTTDSTTTLSHEITLPLCGILPSVASAHPDPVVRYQTFRVLSLLLASGNPQLRFRHLVEYTRDSEYPQMRVASVGLVKEALLQAFSRPEAKDNVFLSPLFLRTFGPILFRPDPPDLLSSALTLKDFQETHEPGRLVECLSLYYVLLQRDERNLTGIRDKDVVKSIEGNLLTPLRSNLERWMSDPSVSQSHLHGITPIVSLKISLERVDAALAGLRST</sequence>
<keyword evidence="3" id="KW-1185">Reference proteome</keyword>
<name>A0A0C2XXL9_HEBCY</name>
<dbReference type="PANTHER" id="PTHR15430">
    <property type="entry name" value="GLOMULIN"/>
    <property type="match status" value="1"/>
</dbReference>
<dbReference type="AlphaFoldDB" id="A0A0C2XXL9"/>
<dbReference type="PANTHER" id="PTHR15430:SF1">
    <property type="entry name" value="GLOMULIN"/>
    <property type="match status" value="1"/>
</dbReference>
<evidence type="ECO:0000313" key="2">
    <source>
        <dbReference type="EMBL" id="KIM42418.1"/>
    </source>
</evidence>
<reference evidence="2 3" key="1">
    <citation type="submission" date="2014-04" db="EMBL/GenBank/DDBJ databases">
        <authorList>
            <consortium name="DOE Joint Genome Institute"/>
            <person name="Kuo A."/>
            <person name="Gay G."/>
            <person name="Dore J."/>
            <person name="Kohler A."/>
            <person name="Nagy L.G."/>
            <person name="Floudas D."/>
            <person name="Copeland A."/>
            <person name="Barry K.W."/>
            <person name="Cichocki N."/>
            <person name="Veneault-Fourrey C."/>
            <person name="LaButti K."/>
            <person name="Lindquist E.A."/>
            <person name="Lipzen A."/>
            <person name="Lundell T."/>
            <person name="Morin E."/>
            <person name="Murat C."/>
            <person name="Sun H."/>
            <person name="Tunlid A."/>
            <person name="Henrissat B."/>
            <person name="Grigoriev I.V."/>
            <person name="Hibbett D.S."/>
            <person name="Martin F."/>
            <person name="Nordberg H.P."/>
            <person name="Cantor M.N."/>
            <person name="Hua S.X."/>
        </authorList>
    </citation>
    <scope>NUCLEOTIDE SEQUENCE [LARGE SCALE GENOMIC DNA]</scope>
    <source>
        <strain evidence="3">h7</strain>
    </source>
</reference>
<organism evidence="2 3">
    <name type="scientific">Hebeloma cylindrosporum</name>
    <dbReference type="NCBI Taxonomy" id="76867"/>
    <lineage>
        <taxon>Eukaryota</taxon>
        <taxon>Fungi</taxon>
        <taxon>Dikarya</taxon>
        <taxon>Basidiomycota</taxon>
        <taxon>Agaricomycotina</taxon>
        <taxon>Agaricomycetes</taxon>
        <taxon>Agaricomycetidae</taxon>
        <taxon>Agaricales</taxon>
        <taxon>Agaricineae</taxon>
        <taxon>Hymenogastraceae</taxon>
        <taxon>Hebeloma</taxon>
    </lineage>
</organism>
<dbReference type="EMBL" id="KN831778">
    <property type="protein sequence ID" value="KIM42418.1"/>
    <property type="molecule type" value="Genomic_DNA"/>
</dbReference>
<dbReference type="HOGENOM" id="CLU_486667_0_0_1"/>
<keyword evidence="1" id="KW-0175">Coiled coil</keyword>
<dbReference type="GO" id="GO:0005737">
    <property type="term" value="C:cytoplasm"/>
    <property type="evidence" value="ECO:0007669"/>
    <property type="project" value="TreeGrafter"/>
</dbReference>